<evidence type="ECO:0000313" key="4">
    <source>
        <dbReference type="Proteomes" id="UP000253437"/>
    </source>
</evidence>
<dbReference type="AlphaFoldDB" id="A0A3A1PWN0"/>
<protein>
    <submittedName>
        <fullName evidence="2">Prepilin-type N-terminal cleavage/methylation domain-containing protein</fullName>
    </submittedName>
    <submittedName>
        <fullName evidence="1">Prepilin-type cleavage/methylation domain-containing protein</fullName>
    </submittedName>
</protein>
<evidence type="ECO:0000313" key="3">
    <source>
        <dbReference type="Proteomes" id="UP000067422"/>
    </source>
</evidence>
<dbReference type="Proteomes" id="UP000253437">
    <property type="component" value="Unassembled WGS sequence"/>
</dbReference>
<name>A0A3A1PWN0_VIBHA</name>
<reference evidence="2 4" key="3">
    <citation type="submission" date="2018-08" db="EMBL/GenBank/DDBJ databases">
        <title>Vibrio harveyi strains pathogenic to white snook Centropomus viridis Lockington (1877) and potential probiotic bacteria.</title>
        <authorList>
            <person name="Soto-Rodriguez S."/>
            <person name="Gomez-Gil B."/>
            <person name="Lozano-Olvera R."/>
        </authorList>
    </citation>
    <scope>NUCLEOTIDE SEQUENCE [LARGE SCALE GENOMIC DNA]</scope>
    <source>
        <strain evidence="2 4">CAIM 1508</strain>
    </source>
</reference>
<dbReference type="KEGG" id="vhr:AL538_16905"/>
<evidence type="ECO:0000313" key="2">
    <source>
        <dbReference type="EMBL" id="RIW05794.1"/>
    </source>
</evidence>
<evidence type="ECO:0000313" key="1">
    <source>
        <dbReference type="EMBL" id="AMF99289.1"/>
    </source>
</evidence>
<dbReference type="InterPro" id="IPR012902">
    <property type="entry name" value="N_methyl_site"/>
</dbReference>
<keyword evidence="3" id="KW-1185">Reference proteome</keyword>
<dbReference type="EMBL" id="CP014038">
    <property type="protein sequence ID" value="AMF99289.1"/>
    <property type="molecule type" value="Genomic_DNA"/>
</dbReference>
<sequence>MKQKGFSLTEVTVALILLAIISLFSAPQIMQKQRQDRLNSLESFIDKFHDINQEMMTHAKSQGVAEMPLAKLSELNIYVRLGTLALDDFNVEKAMGVQGLNLANIGPTEKPSLLIYLGKEKSPEQIKESGCFLSISRPSHGATSLTATTNKLTITKFYDYC</sequence>
<reference evidence="1" key="2">
    <citation type="submission" date="2018-01" db="EMBL/GenBank/DDBJ databases">
        <title>FDA dAtabase for Regulatory Grade micrObial Sequences (FDA-ARGOS): Supporting development and validation of Infectious Disease Dx tests.</title>
        <authorList>
            <person name="Hoffmann M."/>
            <person name="Allard M."/>
            <person name="Evans P."/>
            <person name="Brown E."/>
            <person name="Tallon L."/>
            <person name="Sadzewicz L."/>
            <person name="Sengamalay N."/>
            <person name="Ott S."/>
            <person name="Godinez A."/>
            <person name="Nagaraj S."/>
            <person name="Vyas G."/>
            <person name="Aluvathingal J."/>
            <person name="Nadendla S."/>
            <person name="Geyer C."/>
            <person name="Sichtig H."/>
        </authorList>
    </citation>
    <scope>NUCLEOTIDE SEQUENCE</scope>
    <source>
        <strain evidence="1">FDAARGOS_107</strain>
    </source>
</reference>
<dbReference type="OrthoDB" id="6401755at2"/>
<dbReference type="Proteomes" id="UP000067422">
    <property type="component" value="Chromosome 1"/>
</dbReference>
<dbReference type="RefSeq" id="WP_009696964.1">
    <property type="nucleotide sequence ID" value="NZ_AP031614.1"/>
</dbReference>
<proteinExistence type="predicted"/>
<dbReference type="EMBL" id="QOUW02000128">
    <property type="protein sequence ID" value="RIW05794.1"/>
    <property type="molecule type" value="Genomic_DNA"/>
</dbReference>
<reference evidence="3" key="1">
    <citation type="submission" date="2015-12" db="EMBL/GenBank/DDBJ databases">
        <title>FDA dAtabase for Regulatory Grade micrObial Sequences (FDA-ARGOS): Supporting development and validation of Infectious Disease Dx tests.</title>
        <authorList>
            <person name="Hoffmann M."/>
            <person name="Allard M."/>
            <person name="Evans P."/>
            <person name="Brown E."/>
            <person name="Tallon L.J."/>
            <person name="Sadzewicz L."/>
            <person name="Sengamalay N."/>
            <person name="Ott S."/>
            <person name="Godinez A."/>
            <person name="Nagaraj S."/>
            <person name="Vyas G."/>
            <person name="Aluvathingal J."/>
            <person name="Nadendla S."/>
            <person name="Geyer C."/>
            <person name="Sichtig H."/>
        </authorList>
    </citation>
    <scope>NUCLEOTIDE SEQUENCE [LARGE SCALE GENOMIC DNA]</scope>
    <source>
        <strain evidence="3">ATCC 43516</strain>
    </source>
</reference>
<dbReference type="NCBIfam" id="TIGR02532">
    <property type="entry name" value="IV_pilin_GFxxxE"/>
    <property type="match status" value="1"/>
</dbReference>
<organism evidence="2 4">
    <name type="scientific">Vibrio harveyi</name>
    <name type="common">Beneckea harveyi</name>
    <dbReference type="NCBI Taxonomy" id="669"/>
    <lineage>
        <taxon>Bacteria</taxon>
        <taxon>Pseudomonadati</taxon>
        <taxon>Pseudomonadota</taxon>
        <taxon>Gammaproteobacteria</taxon>
        <taxon>Vibrionales</taxon>
        <taxon>Vibrionaceae</taxon>
        <taxon>Vibrio</taxon>
    </lineage>
</organism>
<gene>
    <name evidence="1" type="ORF">AL538_16905</name>
    <name evidence="2" type="ORF">DS957_022435</name>
</gene>
<dbReference type="Pfam" id="PF07963">
    <property type="entry name" value="N_methyl"/>
    <property type="match status" value="1"/>
</dbReference>
<accession>A0A3A1PWN0</accession>